<organism evidence="1 2">
    <name type="scientific">Paraburkholderia domus</name>
    <dbReference type="NCBI Taxonomy" id="2793075"/>
    <lineage>
        <taxon>Bacteria</taxon>
        <taxon>Pseudomonadati</taxon>
        <taxon>Pseudomonadota</taxon>
        <taxon>Betaproteobacteria</taxon>
        <taxon>Burkholderiales</taxon>
        <taxon>Burkholderiaceae</taxon>
        <taxon>Paraburkholderia</taxon>
    </lineage>
</organism>
<evidence type="ECO:0000313" key="1">
    <source>
        <dbReference type="EMBL" id="CAE6902971.1"/>
    </source>
</evidence>
<reference evidence="1" key="1">
    <citation type="submission" date="2021-02" db="EMBL/GenBank/DDBJ databases">
        <authorList>
            <person name="Vanwijnsberghe S."/>
        </authorList>
    </citation>
    <scope>NUCLEOTIDE SEQUENCE</scope>
    <source>
        <strain evidence="1">R-70211</strain>
    </source>
</reference>
<accession>A0A9N8MTD7</accession>
<protein>
    <submittedName>
        <fullName evidence="1">Uncharacterized protein</fullName>
    </submittedName>
</protein>
<sequence length="153" mass="17698">MVRLSTVWREVADTIEQRVEQERVQQWHASLREQGFVRMKARFINCNEHRIGNIRIGSPRGKPNDRQRIGTIDGGSLFQERTLDVAAVDVPLPGGRLLLEWSQPYSPYMTRELVVRGELPRDENAGMLIVHFLKFERIAVMHAEKPAERRRGA</sequence>
<dbReference type="RefSeq" id="WP_201139579.1">
    <property type="nucleotide sequence ID" value="NZ_CAJNAS010000009.1"/>
</dbReference>
<gene>
    <name evidence="1" type="ORF">R70211_03408</name>
</gene>
<dbReference type="Proteomes" id="UP000675121">
    <property type="component" value="Unassembled WGS sequence"/>
</dbReference>
<name>A0A9N8MTD7_9BURK</name>
<dbReference type="AlphaFoldDB" id="A0A9N8MTD7"/>
<comment type="caution">
    <text evidence="1">The sequence shown here is derived from an EMBL/GenBank/DDBJ whole genome shotgun (WGS) entry which is preliminary data.</text>
</comment>
<dbReference type="EMBL" id="CAJNAS010000009">
    <property type="protein sequence ID" value="CAE6902971.1"/>
    <property type="molecule type" value="Genomic_DNA"/>
</dbReference>
<evidence type="ECO:0000313" key="2">
    <source>
        <dbReference type="Proteomes" id="UP000675121"/>
    </source>
</evidence>
<proteinExistence type="predicted"/>
<keyword evidence="2" id="KW-1185">Reference proteome</keyword>